<evidence type="ECO:0000259" key="11">
    <source>
        <dbReference type="PROSITE" id="PS50240"/>
    </source>
</evidence>
<sequence length="270" mass="29765">MFGLWLLTAILLPSIIAYEGERLEIDKIVGGFQSKPGQFPWIVGLWEKNGISPFCGGSLLNFRWILTAAHCVYPENSETFHLPIAVLGDHNTRDVEDPHKVRTPTCAVEMHPGYSTSKQDNDIALLRLCSDLQQFTKRYFAIDVARPEQELPDGTPLVVGGWGVLRFGAVSPTDILRAVVVKTVNHDTCNNAYGFITKAHICAGTGNKDACQGDSGGPLWLYEDKKPILVGVVSTGRGCGEAQFPGVYTRVSKYFFWIVEIMGDVFHPGH</sequence>
<evidence type="ECO:0000256" key="2">
    <source>
        <dbReference type="ARBA" id="ARBA00022670"/>
    </source>
</evidence>
<dbReference type="InterPro" id="IPR001314">
    <property type="entry name" value="Peptidase_S1A"/>
</dbReference>
<feature type="chain" id="PRO_5005487324" description="limulus clotting factor C" evidence="10">
    <location>
        <begin position="18"/>
        <end position="270"/>
    </location>
</feature>
<dbReference type="GO" id="GO:0004252">
    <property type="term" value="F:serine-type endopeptidase activity"/>
    <property type="evidence" value="ECO:0007669"/>
    <property type="project" value="InterPro"/>
</dbReference>
<dbReference type="EC" id="3.4.21.84" evidence="9"/>
<keyword evidence="6" id="KW-0720">Serine protease</keyword>
<dbReference type="SUPFAM" id="SSF50494">
    <property type="entry name" value="Trypsin-like serine proteases"/>
    <property type="match status" value="1"/>
</dbReference>
<proteinExistence type="predicted"/>
<evidence type="ECO:0000256" key="10">
    <source>
        <dbReference type="SAM" id="SignalP"/>
    </source>
</evidence>
<dbReference type="AlphaFoldDB" id="A0A0K2T0Y4"/>
<dbReference type="OrthoDB" id="10059102at2759"/>
<dbReference type="PRINTS" id="PR00722">
    <property type="entry name" value="CHYMOTRYPSIN"/>
</dbReference>
<keyword evidence="4" id="KW-0378">Hydrolase</keyword>
<dbReference type="InterPro" id="IPR009003">
    <property type="entry name" value="Peptidase_S1_PA"/>
</dbReference>
<evidence type="ECO:0000256" key="3">
    <source>
        <dbReference type="ARBA" id="ARBA00022729"/>
    </source>
</evidence>
<dbReference type="CDD" id="cd00190">
    <property type="entry name" value="Tryp_SPc"/>
    <property type="match status" value="1"/>
</dbReference>
<dbReference type="PROSITE" id="PS00134">
    <property type="entry name" value="TRYPSIN_HIS"/>
    <property type="match status" value="1"/>
</dbReference>
<evidence type="ECO:0000256" key="8">
    <source>
        <dbReference type="ARBA" id="ARBA00052079"/>
    </source>
</evidence>
<evidence type="ECO:0000256" key="9">
    <source>
        <dbReference type="ARBA" id="ARBA00066707"/>
    </source>
</evidence>
<protein>
    <recommendedName>
        <fullName evidence="9">limulus clotting factor C</fullName>
        <ecNumber evidence="9">3.4.21.84</ecNumber>
    </recommendedName>
</protein>
<dbReference type="Pfam" id="PF00089">
    <property type="entry name" value="Trypsin"/>
    <property type="match status" value="1"/>
</dbReference>
<dbReference type="PROSITE" id="PS50240">
    <property type="entry name" value="TRYPSIN_DOM"/>
    <property type="match status" value="1"/>
</dbReference>
<evidence type="ECO:0000256" key="5">
    <source>
        <dbReference type="ARBA" id="ARBA00022820"/>
    </source>
</evidence>
<dbReference type="Gene3D" id="2.40.10.10">
    <property type="entry name" value="Trypsin-like serine proteases"/>
    <property type="match status" value="2"/>
</dbReference>
<feature type="domain" description="Peptidase S1" evidence="11">
    <location>
        <begin position="28"/>
        <end position="263"/>
    </location>
</feature>
<organism evidence="12">
    <name type="scientific">Lepeophtheirus salmonis</name>
    <name type="common">Salmon louse</name>
    <name type="synonym">Caligus salmonis</name>
    <dbReference type="NCBI Taxonomy" id="72036"/>
    <lineage>
        <taxon>Eukaryota</taxon>
        <taxon>Metazoa</taxon>
        <taxon>Ecdysozoa</taxon>
        <taxon>Arthropoda</taxon>
        <taxon>Crustacea</taxon>
        <taxon>Multicrustacea</taxon>
        <taxon>Hexanauplia</taxon>
        <taxon>Copepoda</taxon>
        <taxon>Siphonostomatoida</taxon>
        <taxon>Caligidae</taxon>
        <taxon>Lepeophtheirus</taxon>
    </lineage>
</organism>
<evidence type="ECO:0000313" key="12">
    <source>
        <dbReference type="EMBL" id="CDW19683.1"/>
    </source>
</evidence>
<accession>A0A0K2T0Y4</accession>
<dbReference type="InterPro" id="IPR001254">
    <property type="entry name" value="Trypsin_dom"/>
</dbReference>
<evidence type="ECO:0000256" key="6">
    <source>
        <dbReference type="ARBA" id="ARBA00022825"/>
    </source>
</evidence>
<reference evidence="12" key="1">
    <citation type="submission" date="2014-05" db="EMBL/GenBank/DDBJ databases">
        <authorList>
            <person name="Chronopoulou M."/>
        </authorList>
    </citation>
    <scope>NUCLEOTIDE SEQUENCE</scope>
    <source>
        <tissue evidence="12">Whole organism</tissue>
    </source>
</reference>
<dbReference type="SMART" id="SM00020">
    <property type="entry name" value="Tryp_SPc"/>
    <property type="match status" value="1"/>
</dbReference>
<name>A0A0K2T0Y4_LEPSM</name>
<comment type="catalytic activity">
    <reaction evidence="8">
        <text>Selective cleavage of 103-Arg-|-Ser-104 and 124-Ile-|-Ile-125 bonds in Limulus clotting factor B to form activated factor B. Cleavage of -Pro-Arg-|-Xaa- bonds in synthetic substrates.</text>
        <dbReference type="EC" id="3.4.21.84"/>
    </reaction>
</comment>
<dbReference type="GO" id="GO:0006508">
    <property type="term" value="P:proteolysis"/>
    <property type="evidence" value="ECO:0007669"/>
    <property type="project" value="UniProtKB-KW"/>
</dbReference>
<dbReference type="InterPro" id="IPR043504">
    <property type="entry name" value="Peptidase_S1_PA_chymotrypsin"/>
</dbReference>
<evidence type="ECO:0000256" key="7">
    <source>
        <dbReference type="ARBA" id="ARBA00023157"/>
    </source>
</evidence>
<evidence type="ECO:0000256" key="1">
    <source>
        <dbReference type="ARBA" id="ARBA00022659"/>
    </source>
</evidence>
<feature type="signal peptide" evidence="10">
    <location>
        <begin position="1"/>
        <end position="17"/>
    </location>
</feature>
<keyword evidence="5" id="KW-0353">Hemolymph clotting</keyword>
<keyword evidence="2" id="KW-0645">Protease</keyword>
<dbReference type="InterPro" id="IPR018114">
    <property type="entry name" value="TRYPSIN_HIS"/>
</dbReference>
<dbReference type="PANTHER" id="PTHR24252">
    <property type="entry name" value="ACROSIN-RELATED"/>
    <property type="match status" value="1"/>
</dbReference>
<keyword evidence="1" id="KW-0768">Sushi</keyword>
<dbReference type="GO" id="GO:0042381">
    <property type="term" value="P:hemolymph coagulation"/>
    <property type="evidence" value="ECO:0007669"/>
    <property type="project" value="UniProtKB-KW"/>
</dbReference>
<keyword evidence="3 10" id="KW-0732">Signal</keyword>
<evidence type="ECO:0000256" key="4">
    <source>
        <dbReference type="ARBA" id="ARBA00022801"/>
    </source>
</evidence>
<dbReference type="EMBL" id="HACA01002322">
    <property type="protein sequence ID" value="CDW19683.1"/>
    <property type="molecule type" value="Transcribed_RNA"/>
</dbReference>
<dbReference type="PANTHER" id="PTHR24252:SF7">
    <property type="entry name" value="HYALIN"/>
    <property type="match status" value="1"/>
</dbReference>
<dbReference type="FunFam" id="2.40.10.10:FF:000120">
    <property type="entry name" value="Putative serine protease"/>
    <property type="match status" value="1"/>
</dbReference>
<keyword evidence="7" id="KW-1015">Disulfide bond</keyword>